<dbReference type="PANTHER" id="PTHR31528:SF3">
    <property type="entry name" value="THIAMINE BIOSYNTHESIS PROTEIN HI_0357-RELATED"/>
    <property type="match status" value="1"/>
</dbReference>
<comment type="caution">
    <text evidence="3">The sequence shown here is derived from an EMBL/GenBank/DDBJ whole genome shotgun (WGS) entry which is preliminary data.</text>
</comment>
<dbReference type="Gene3D" id="3.40.190.10">
    <property type="entry name" value="Periplasmic binding protein-like II"/>
    <property type="match status" value="2"/>
</dbReference>
<gene>
    <name evidence="3" type="ORF">GCM10017044_23620</name>
</gene>
<name>A0A919E9N1_9PROT</name>
<reference evidence="3" key="2">
    <citation type="submission" date="2020-09" db="EMBL/GenBank/DDBJ databases">
        <authorList>
            <person name="Sun Q."/>
            <person name="Kim S."/>
        </authorList>
    </citation>
    <scope>NUCLEOTIDE SEQUENCE</scope>
    <source>
        <strain evidence="3">KCTC 42590</strain>
    </source>
</reference>
<proteinExistence type="predicted"/>
<evidence type="ECO:0000313" key="4">
    <source>
        <dbReference type="Proteomes" id="UP000630923"/>
    </source>
</evidence>
<protein>
    <submittedName>
        <fullName evidence="3">ABC transporter substrate-binding protein</fullName>
    </submittedName>
</protein>
<feature type="domain" description="SsuA/THI5-like" evidence="2">
    <location>
        <begin position="32"/>
        <end position="239"/>
    </location>
</feature>
<sequence length="318" mass="34941">MKIWLAIFFSVLSLTSVRADGITFATDWKAQAEHGGFYQALANGYYQAEGLKVTIRPGGPGSDNPRLLAAGALDIAIASNSFQPINMLSAGVDVKVVMASFQKDPQILMLHPDDPADSFDQLQGRPIFISDAAIAAFWPWMKSKFGYKDQQIRKYTYSLAPWLVNKGTVQEGYVSSEPFSARQAGITPKVLLFADAGYPGYSGMVMVNNSYLKDNRQTVTAFVRASIKGWIDYLYGDPAPANKLILHDNPEMTPELLSFAINEIRSRGIAGDKETLGSMSVTRWETFYKEMSNLGAVEKGVNVNNLLVPDLVPGLIHD</sequence>
<dbReference type="AlphaFoldDB" id="A0A919E9N1"/>
<accession>A0A919E9N1</accession>
<dbReference type="RefSeq" id="WP_229819394.1">
    <property type="nucleotide sequence ID" value="NZ_BNCI01000002.1"/>
</dbReference>
<evidence type="ECO:0000259" key="2">
    <source>
        <dbReference type="Pfam" id="PF09084"/>
    </source>
</evidence>
<dbReference type="GO" id="GO:0009228">
    <property type="term" value="P:thiamine biosynthetic process"/>
    <property type="evidence" value="ECO:0007669"/>
    <property type="project" value="InterPro"/>
</dbReference>
<feature type="signal peptide" evidence="1">
    <location>
        <begin position="1"/>
        <end position="19"/>
    </location>
</feature>
<dbReference type="Pfam" id="PF09084">
    <property type="entry name" value="NMT1"/>
    <property type="match status" value="1"/>
</dbReference>
<dbReference type="SUPFAM" id="SSF53850">
    <property type="entry name" value="Periplasmic binding protein-like II"/>
    <property type="match status" value="1"/>
</dbReference>
<feature type="chain" id="PRO_5037250037" evidence="1">
    <location>
        <begin position="20"/>
        <end position="318"/>
    </location>
</feature>
<organism evidence="3 4">
    <name type="scientific">Kordiimonas sediminis</name>
    <dbReference type="NCBI Taxonomy" id="1735581"/>
    <lineage>
        <taxon>Bacteria</taxon>
        <taxon>Pseudomonadati</taxon>
        <taxon>Pseudomonadota</taxon>
        <taxon>Alphaproteobacteria</taxon>
        <taxon>Kordiimonadales</taxon>
        <taxon>Kordiimonadaceae</taxon>
        <taxon>Kordiimonas</taxon>
    </lineage>
</organism>
<dbReference type="InterPro" id="IPR027939">
    <property type="entry name" value="NMT1/THI5"/>
</dbReference>
<evidence type="ECO:0000256" key="1">
    <source>
        <dbReference type="SAM" id="SignalP"/>
    </source>
</evidence>
<dbReference type="EMBL" id="BNCI01000002">
    <property type="protein sequence ID" value="GHF27777.1"/>
    <property type="molecule type" value="Genomic_DNA"/>
</dbReference>
<keyword evidence="4" id="KW-1185">Reference proteome</keyword>
<dbReference type="PANTHER" id="PTHR31528">
    <property type="entry name" value="4-AMINO-5-HYDROXYMETHYL-2-METHYLPYRIMIDINE PHOSPHATE SYNTHASE THI11-RELATED"/>
    <property type="match status" value="1"/>
</dbReference>
<evidence type="ECO:0000313" key="3">
    <source>
        <dbReference type="EMBL" id="GHF27777.1"/>
    </source>
</evidence>
<reference evidence="3" key="1">
    <citation type="journal article" date="2014" name="Int. J. Syst. Evol. Microbiol.">
        <title>Complete genome sequence of Corynebacterium casei LMG S-19264T (=DSM 44701T), isolated from a smear-ripened cheese.</title>
        <authorList>
            <consortium name="US DOE Joint Genome Institute (JGI-PGF)"/>
            <person name="Walter F."/>
            <person name="Albersmeier A."/>
            <person name="Kalinowski J."/>
            <person name="Ruckert C."/>
        </authorList>
    </citation>
    <scope>NUCLEOTIDE SEQUENCE</scope>
    <source>
        <strain evidence="3">KCTC 42590</strain>
    </source>
</reference>
<keyword evidence="1" id="KW-0732">Signal</keyword>
<dbReference type="Proteomes" id="UP000630923">
    <property type="component" value="Unassembled WGS sequence"/>
</dbReference>
<dbReference type="InterPro" id="IPR015168">
    <property type="entry name" value="SsuA/THI5"/>
</dbReference>